<keyword evidence="1" id="KW-0472">Membrane</keyword>
<evidence type="ECO:0000313" key="4">
    <source>
        <dbReference type="Proteomes" id="UP001597549"/>
    </source>
</evidence>
<organism evidence="3 4">
    <name type="scientific">Flavobacterium ardleyense</name>
    <dbReference type="NCBI Taxonomy" id="2038737"/>
    <lineage>
        <taxon>Bacteria</taxon>
        <taxon>Pseudomonadati</taxon>
        <taxon>Bacteroidota</taxon>
        <taxon>Flavobacteriia</taxon>
        <taxon>Flavobacteriales</taxon>
        <taxon>Flavobacteriaceae</taxon>
        <taxon>Flavobacterium</taxon>
    </lineage>
</organism>
<keyword evidence="1" id="KW-1133">Transmembrane helix</keyword>
<keyword evidence="1" id="KW-0812">Transmembrane</keyword>
<feature type="chain" id="PRO_5046283155" evidence="2">
    <location>
        <begin position="23"/>
        <end position="98"/>
    </location>
</feature>
<dbReference type="RefSeq" id="WP_379804750.1">
    <property type="nucleotide sequence ID" value="NZ_JBHUOL010000010.1"/>
</dbReference>
<gene>
    <name evidence="3" type="ORF">ACFSX9_04075</name>
</gene>
<accession>A0ABW5Z757</accession>
<keyword evidence="2" id="KW-0732">Signal</keyword>
<sequence length="98" mass="11301">MKNKIKYFFFLLLFFANQIIWACPACEKQQPKITQGLTHGGGPNSNWDWVIIAIIAAITVLTFIFSLKYLIKPGEKNDDHIKVSILNYEIQCKKIKVK</sequence>
<feature type="signal peptide" evidence="2">
    <location>
        <begin position="1"/>
        <end position="22"/>
    </location>
</feature>
<evidence type="ECO:0000256" key="1">
    <source>
        <dbReference type="SAM" id="Phobius"/>
    </source>
</evidence>
<dbReference type="Proteomes" id="UP001597549">
    <property type="component" value="Unassembled WGS sequence"/>
</dbReference>
<feature type="transmembrane region" description="Helical" evidence="1">
    <location>
        <begin position="49"/>
        <end position="71"/>
    </location>
</feature>
<protein>
    <submittedName>
        <fullName evidence="3">Uncharacterized protein</fullName>
    </submittedName>
</protein>
<reference evidence="4" key="1">
    <citation type="journal article" date="2019" name="Int. J. Syst. Evol. Microbiol.">
        <title>The Global Catalogue of Microorganisms (GCM) 10K type strain sequencing project: providing services to taxonomists for standard genome sequencing and annotation.</title>
        <authorList>
            <consortium name="The Broad Institute Genomics Platform"/>
            <consortium name="The Broad Institute Genome Sequencing Center for Infectious Disease"/>
            <person name="Wu L."/>
            <person name="Ma J."/>
        </authorList>
    </citation>
    <scope>NUCLEOTIDE SEQUENCE [LARGE SCALE GENOMIC DNA]</scope>
    <source>
        <strain evidence="4">KCTC 52644</strain>
    </source>
</reference>
<dbReference type="EMBL" id="JBHUOL010000010">
    <property type="protein sequence ID" value="MFD2907908.1"/>
    <property type="molecule type" value="Genomic_DNA"/>
</dbReference>
<evidence type="ECO:0000313" key="3">
    <source>
        <dbReference type="EMBL" id="MFD2907908.1"/>
    </source>
</evidence>
<evidence type="ECO:0000256" key="2">
    <source>
        <dbReference type="SAM" id="SignalP"/>
    </source>
</evidence>
<proteinExistence type="predicted"/>
<comment type="caution">
    <text evidence="3">The sequence shown here is derived from an EMBL/GenBank/DDBJ whole genome shotgun (WGS) entry which is preliminary data.</text>
</comment>
<name>A0ABW5Z757_9FLAO</name>
<keyword evidence="4" id="KW-1185">Reference proteome</keyword>